<feature type="compositionally biased region" description="Polar residues" evidence="1">
    <location>
        <begin position="1"/>
        <end position="10"/>
    </location>
</feature>
<protein>
    <submittedName>
        <fullName evidence="2">Uncharacterized protein</fullName>
    </submittedName>
</protein>
<evidence type="ECO:0000313" key="2">
    <source>
        <dbReference type="EMBL" id="OJD34361.1"/>
    </source>
</evidence>
<sequence length="246" mass="25766">MPSSSRNAPVTSFPPPTALLAGLPNMSDDHASSHDGPSNTRLNFTRCDNTRGNNHTDSPETTSNTVPHEKVTVSNDSTGNIRVTPTNPRDGPSSDGPNSGVATSDFPPLPTRPNNLLMGEVRRLKEALESERGKVTMLEKELALLAAARRWLSQAPAEVAALISSNATENENAASAAAVAAGAVGDHGGDAVGMASVGGADGNHEGFRERTGNPRSSFFSNTRIGPFYHCHADQDRDSGDAVNGRD</sequence>
<gene>
    <name evidence="2" type="ORF">BKCO1_2300036</name>
</gene>
<comment type="caution">
    <text evidence="2">The sequence shown here is derived from an EMBL/GenBank/DDBJ whole genome shotgun (WGS) entry which is preliminary data.</text>
</comment>
<evidence type="ECO:0000256" key="1">
    <source>
        <dbReference type="SAM" id="MobiDB-lite"/>
    </source>
</evidence>
<dbReference type="OrthoDB" id="10594695at2759"/>
<dbReference type="EMBL" id="MNUE01000023">
    <property type="protein sequence ID" value="OJD34361.1"/>
    <property type="molecule type" value="Genomic_DNA"/>
</dbReference>
<dbReference type="GeneID" id="31013244"/>
<keyword evidence="3" id="KW-1185">Reference proteome</keyword>
<reference evidence="2 3" key="1">
    <citation type="submission" date="2016-10" db="EMBL/GenBank/DDBJ databases">
        <title>Proteomics and genomics reveal pathogen-plant mechanisms compatible with a hemibiotrophic lifestyle of Diplodia corticola.</title>
        <authorList>
            <person name="Fernandes I."/>
            <person name="De Jonge R."/>
            <person name="Van De Peer Y."/>
            <person name="Devreese B."/>
            <person name="Alves A."/>
            <person name="Esteves A.C."/>
        </authorList>
    </citation>
    <scope>NUCLEOTIDE SEQUENCE [LARGE SCALE GENOMIC DNA]</scope>
    <source>
        <strain evidence="2 3">CBS 112549</strain>
    </source>
</reference>
<proteinExistence type="predicted"/>
<organism evidence="2 3">
    <name type="scientific">Diplodia corticola</name>
    <dbReference type="NCBI Taxonomy" id="236234"/>
    <lineage>
        <taxon>Eukaryota</taxon>
        <taxon>Fungi</taxon>
        <taxon>Dikarya</taxon>
        <taxon>Ascomycota</taxon>
        <taxon>Pezizomycotina</taxon>
        <taxon>Dothideomycetes</taxon>
        <taxon>Dothideomycetes incertae sedis</taxon>
        <taxon>Botryosphaeriales</taxon>
        <taxon>Botryosphaeriaceae</taxon>
        <taxon>Diplodia</taxon>
    </lineage>
</organism>
<feature type="region of interest" description="Disordered" evidence="1">
    <location>
        <begin position="1"/>
        <end position="115"/>
    </location>
</feature>
<dbReference type="AlphaFoldDB" id="A0A1J9R191"/>
<dbReference type="Proteomes" id="UP000183809">
    <property type="component" value="Unassembled WGS sequence"/>
</dbReference>
<evidence type="ECO:0000313" key="3">
    <source>
        <dbReference type="Proteomes" id="UP000183809"/>
    </source>
</evidence>
<dbReference type="RefSeq" id="XP_020130621.1">
    <property type="nucleotide sequence ID" value="XM_020272984.1"/>
</dbReference>
<accession>A0A1J9R191</accession>
<name>A0A1J9R191_9PEZI</name>
<feature type="compositionally biased region" description="Polar residues" evidence="1">
    <location>
        <begin position="35"/>
        <end position="87"/>
    </location>
</feature>